<organism evidence="1 3">
    <name type="scientific">Medicago truncatula</name>
    <name type="common">Barrel medic</name>
    <name type="synonym">Medicago tribuloides</name>
    <dbReference type="NCBI Taxonomy" id="3880"/>
    <lineage>
        <taxon>Eukaryota</taxon>
        <taxon>Viridiplantae</taxon>
        <taxon>Streptophyta</taxon>
        <taxon>Embryophyta</taxon>
        <taxon>Tracheophyta</taxon>
        <taxon>Spermatophyta</taxon>
        <taxon>Magnoliopsida</taxon>
        <taxon>eudicotyledons</taxon>
        <taxon>Gunneridae</taxon>
        <taxon>Pentapetalae</taxon>
        <taxon>rosids</taxon>
        <taxon>fabids</taxon>
        <taxon>Fabales</taxon>
        <taxon>Fabaceae</taxon>
        <taxon>Papilionoideae</taxon>
        <taxon>50 kb inversion clade</taxon>
        <taxon>NPAAA clade</taxon>
        <taxon>Hologalegina</taxon>
        <taxon>IRL clade</taxon>
        <taxon>Trifolieae</taxon>
        <taxon>Medicago</taxon>
    </lineage>
</organism>
<reference evidence="2" key="3">
    <citation type="submission" date="2015-04" db="UniProtKB">
        <authorList>
            <consortium name="EnsemblPlants"/>
        </authorList>
    </citation>
    <scope>IDENTIFICATION</scope>
    <source>
        <strain evidence="2">cv. Jemalong A17</strain>
    </source>
</reference>
<dbReference type="HOGENOM" id="CLU_2362925_0_0_1"/>
<gene>
    <name evidence="1" type="ordered locus">MTR_6g037960</name>
</gene>
<evidence type="ECO:0000313" key="1">
    <source>
        <dbReference type="EMBL" id="KEH25932.1"/>
    </source>
</evidence>
<dbReference type="Proteomes" id="UP000002051">
    <property type="component" value="Chromosome 6"/>
</dbReference>
<evidence type="ECO:0000313" key="3">
    <source>
        <dbReference type="Proteomes" id="UP000002051"/>
    </source>
</evidence>
<sequence>MRFITDFHRNGREVAKIREGIGLGGGWFADRVARRVGDGSNTLFCYDRWLGDVPLCRRFDRLFDLALNKQITVAEMVTLGWEVGGDAWRWRRRLWV</sequence>
<proteinExistence type="predicted"/>
<reference evidence="1 3" key="1">
    <citation type="journal article" date="2011" name="Nature">
        <title>The Medicago genome provides insight into the evolution of rhizobial symbioses.</title>
        <authorList>
            <person name="Young N.D."/>
            <person name="Debelle F."/>
            <person name="Oldroyd G.E."/>
            <person name="Geurts R."/>
            <person name="Cannon S.B."/>
            <person name="Udvardi M.K."/>
            <person name="Benedito V.A."/>
            <person name="Mayer K.F."/>
            <person name="Gouzy J."/>
            <person name="Schoof H."/>
            <person name="Van de Peer Y."/>
            <person name="Proost S."/>
            <person name="Cook D.R."/>
            <person name="Meyers B.C."/>
            <person name="Spannagl M."/>
            <person name="Cheung F."/>
            <person name="De Mita S."/>
            <person name="Krishnakumar V."/>
            <person name="Gundlach H."/>
            <person name="Zhou S."/>
            <person name="Mudge J."/>
            <person name="Bharti A.K."/>
            <person name="Murray J.D."/>
            <person name="Naoumkina M.A."/>
            <person name="Rosen B."/>
            <person name="Silverstein K.A."/>
            <person name="Tang H."/>
            <person name="Rombauts S."/>
            <person name="Zhao P.X."/>
            <person name="Zhou P."/>
            <person name="Barbe V."/>
            <person name="Bardou P."/>
            <person name="Bechner M."/>
            <person name="Bellec A."/>
            <person name="Berger A."/>
            <person name="Berges H."/>
            <person name="Bidwell S."/>
            <person name="Bisseling T."/>
            <person name="Choisne N."/>
            <person name="Couloux A."/>
            <person name="Denny R."/>
            <person name="Deshpande S."/>
            <person name="Dai X."/>
            <person name="Doyle J.J."/>
            <person name="Dudez A.M."/>
            <person name="Farmer A.D."/>
            <person name="Fouteau S."/>
            <person name="Franken C."/>
            <person name="Gibelin C."/>
            <person name="Gish J."/>
            <person name="Goldstein S."/>
            <person name="Gonzalez A.J."/>
            <person name="Green P.J."/>
            <person name="Hallab A."/>
            <person name="Hartog M."/>
            <person name="Hua A."/>
            <person name="Humphray S.J."/>
            <person name="Jeong D.H."/>
            <person name="Jing Y."/>
            <person name="Jocker A."/>
            <person name="Kenton S.M."/>
            <person name="Kim D.J."/>
            <person name="Klee K."/>
            <person name="Lai H."/>
            <person name="Lang C."/>
            <person name="Lin S."/>
            <person name="Macmil S.L."/>
            <person name="Magdelenat G."/>
            <person name="Matthews L."/>
            <person name="McCorrison J."/>
            <person name="Monaghan E.L."/>
            <person name="Mun J.H."/>
            <person name="Najar F.Z."/>
            <person name="Nicholson C."/>
            <person name="Noirot C."/>
            <person name="O'Bleness M."/>
            <person name="Paule C.R."/>
            <person name="Poulain J."/>
            <person name="Prion F."/>
            <person name="Qin B."/>
            <person name="Qu C."/>
            <person name="Retzel E.F."/>
            <person name="Riddle C."/>
            <person name="Sallet E."/>
            <person name="Samain S."/>
            <person name="Samson N."/>
            <person name="Sanders I."/>
            <person name="Saurat O."/>
            <person name="Scarpelli C."/>
            <person name="Schiex T."/>
            <person name="Segurens B."/>
            <person name="Severin A.J."/>
            <person name="Sherrier D.J."/>
            <person name="Shi R."/>
            <person name="Sims S."/>
            <person name="Singer S.R."/>
            <person name="Sinharoy S."/>
            <person name="Sterck L."/>
            <person name="Viollet A."/>
            <person name="Wang B.B."/>
            <person name="Wang K."/>
            <person name="Wang M."/>
            <person name="Wang X."/>
            <person name="Warfsmann J."/>
            <person name="Weissenbach J."/>
            <person name="White D.D."/>
            <person name="White J.D."/>
            <person name="Wiley G.B."/>
            <person name="Wincker P."/>
            <person name="Xing Y."/>
            <person name="Yang L."/>
            <person name="Yao Z."/>
            <person name="Ying F."/>
            <person name="Zhai J."/>
            <person name="Zhou L."/>
            <person name="Zuber A."/>
            <person name="Denarie J."/>
            <person name="Dixon R.A."/>
            <person name="May G.D."/>
            <person name="Schwartz D.C."/>
            <person name="Rogers J."/>
            <person name="Quetier F."/>
            <person name="Town C.D."/>
            <person name="Roe B.A."/>
        </authorList>
    </citation>
    <scope>NUCLEOTIDE SEQUENCE [LARGE SCALE GENOMIC DNA]</scope>
    <source>
        <strain evidence="1">A17</strain>
        <strain evidence="2 3">cv. Jemalong A17</strain>
    </source>
</reference>
<dbReference type="EnsemblPlants" id="KEH25932">
    <property type="protein sequence ID" value="KEH25932"/>
    <property type="gene ID" value="MTR_6g037960"/>
</dbReference>
<name>A0A072U8G0_MEDTR</name>
<evidence type="ECO:0000313" key="2">
    <source>
        <dbReference type="EnsemblPlants" id="KEH25932"/>
    </source>
</evidence>
<dbReference type="EMBL" id="CM001222">
    <property type="protein sequence ID" value="KEH25932.1"/>
    <property type="molecule type" value="Genomic_DNA"/>
</dbReference>
<reference evidence="1 3" key="2">
    <citation type="journal article" date="2014" name="BMC Genomics">
        <title>An improved genome release (version Mt4.0) for the model legume Medicago truncatula.</title>
        <authorList>
            <person name="Tang H."/>
            <person name="Krishnakumar V."/>
            <person name="Bidwell S."/>
            <person name="Rosen B."/>
            <person name="Chan A."/>
            <person name="Zhou S."/>
            <person name="Gentzbittel L."/>
            <person name="Childs K.L."/>
            <person name="Yandell M."/>
            <person name="Gundlach H."/>
            <person name="Mayer K.F."/>
            <person name="Schwartz D.C."/>
            <person name="Town C.D."/>
        </authorList>
    </citation>
    <scope>GENOME REANNOTATION</scope>
    <source>
        <strain evidence="1">A17</strain>
        <strain evidence="2 3">cv. Jemalong A17</strain>
    </source>
</reference>
<dbReference type="PANTHER" id="PTHR36617:SF5">
    <property type="entry name" value="OS05G0421675 PROTEIN"/>
    <property type="match status" value="1"/>
</dbReference>
<accession>A0A072U8G0</accession>
<protein>
    <submittedName>
        <fullName evidence="1 2">Uncharacterized protein</fullName>
    </submittedName>
</protein>
<dbReference type="AlphaFoldDB" id="A0A072U8G0"/>
<keyword evidence="3" id="KW-1185">Reference proteome</keyword>
<dbReference type="PANTHER" id="PTHR36617">
    <property type="entry name" value="PROTEIN, PUTATIVE-RELATED"/>
    <property type="match status" value="1"/>
</dbReference>